<evidence type="ECO:0000313" key="3">
    <source>
        <dbReference type="Proteomes" id="UP000494163"/>
    </source>
</evidence>
<dbReference type="AlphaFoldDB" id="A0A0M4ES46"/>
<name>A0A0M4ES46_DROBS</name>
<gene>
    <name evidence="2" type="ORF">Dbus_chr3Rg130</name>
</gene>
<reference evidence="2 3" key="1">
    <citation type="submission" date="2015-08" db="EMBL/GenBank/DDBJ databases">
        <title>Ancestral chromatin configuration constrains chromatin evolution on differentiating sex chromosomes in Drosophila.</title>
        <authorList>
            <person name="Zhou Q."/>
            <person name="Bachtrog D."/>
        </authorList>
    </citation>
    <scope>NUCLEOTIDE SEQUENCE [LARGE SCALE GENOMIC DNA]</scope>
    <source>
        <tissue evidence="2">Whole larvae</tissue>
    </source>
</reference>
<feature type="region of interest" description="Disordered" evidence="1">
    <location>
        <begin position="1"/>
        <end position="59"/>
    </location>
</feature>
<dbReference type="Proteomes" id="UP000494163">
    <property type="component" value="Chromosome 3R"/>
</dbReference>
<evidence type="ECO:0000313" key="2">
    <source>
        <dbReference type="EMBL" id="ALC45380.1"/>
    </source>
</evidence>
<evidence type="ECO:0000256" key="1">
    <source>
        <dbReference type="SAM" id="MobiDB-lite"/>
    </source>
</evidence>
<feature type="compositionally biased region" description="Polar residues" evidence="1">
    <location>
        <begin position="23"/>
        <end position="33"/>
    </location>
</feature>
<accession>A0A0M4ES46</accession>
<dbReference type="EMBL" id="CP012526">
    <property type="protein sequence ID" value="ALC45380.1"/>
    <property type="molecule type" value="Genomic_DNA"/>
</dbReference>
<feature type="compositionally biased region" description="Low complexity" evidence="1">
    <location>
        <begin position="10"/>
        <end position="22"/>
    </location>
</feature>
<proteinExistence type="predicted"/>
<dbReference type="OMA" id="HCDAKRK"/>
<sequence>MDSVKSFFANTNKENNLNNQQNGITGRWSNWSRGIQAHADSGAGQSAMSNANPGEAKRKDSDSYFYIMWRA</sequence>
<dbReference type="OrthoDB" id="8041226at2759"/>
<keyword evidence="3" id="KW-1185">Reference proteome</keyword>
<organism evidence="2 3">
    <name type="scientific">Drosophila busckii</name>
    <name type="common">Fruit fly</name>
    <dbReference type="NCBI Taxonomy" id="30019"/>
    <lineage>
        <taxon>Eukaryota</taxon>
        <taxon>Metazoa</taxon>
        <taxon>Ecdysozoa</taxon>
        <taxon>Arthropoda</taxon>
        <taxon>Hexapoda</taxon>
        <taxon>Insecta</taxon>
        <taxon>Pterygota</taxon>
        <taxon>Neoptera</taxon>
        <taxon>Endopterygota</taxon>
        <taxon>Diptera</taxon>
        <taxon>Brachycera</taxon>
        <taxon>Muscomorpha</taxon>
        <taxon>Ephydroidea</taxon>
        <taxon>Drosophilidae</taxon>
        <taxon>Drosophila</taxon>
    </lineage>
</organism>
<feature type="compositionally biased region" description="Polar residues" evidence="1">
    <location>
        <begin position="43"/>
        <end position="52"/>
    </location>
</feature>
<protein>
    <submittedName>
        <fullName evidence="2">CG8788</fullName>
    </submittedName>
</protein>